<dbReference type="Proteomes" id="UP000030703">
    <property type="component" value="Unassembled WGS sequence"/>
</dbReference>
<reference evidence="3" key="2">
    <citation type="submission" date="2012-05" db="EMBL/GenBank/DDBJ databases">
        <title>Annotation of the Genome Sequence of Fusarium oxysporum f. sp. melonis 26406.</title>
        <authorList>
            <consortium name="The Broad Institute Genomics Platform"/>
            <person name="Ma L.-J."/>
            <person name="Corby-Kistler H."/>
            <person name="Broz K."/>
            <person name="Gale L.R."/>
            <person name="Jonkers W."/>
            <person name="O'Donnell K."/>
            <person name="Ploetz R."/>
            <person name="Steinberg C."/>
            <person name="Schwartz D.C."/>
            <person name="VanEtten H."/>
            <person name="Zhou S."/>
            <person name="Young S.K."/>
            <person name="Zeng Q."/>
            <person name="Gargeya S."/>
            <person name="Fitzgerald M."/>
            <person name="Abouelleil A."/>
            <person name="Alvarado L."/>
            <person name="Chapman S.B."/>
            <person name="Gainer-Dewar J."/>
            <person name="Goldberg J."/>
            <person name="Griggs A."/>
            <person name="Gujja S."/>
            <person name="Hansen M."/>
            <person name="Howarth C."/>
            <person name="Imamovic A."/>
            <person name="Ireland A."/>
            <person name="Larimer J."/>
            <person name="McCowan C."/>
            <person name="Murphy C."/>
            <person name="Pearson M."/>
            <person name="Poon T.W."/>
            <person name="Priest M."/>
            <person name="Roberts A."/>
            <person name="Saif S."/>
            <person name="Shea T."/>
            <person name="Sykes S."/>
            <person name="Wortman J."/>
            <person name="Nusbaum C."/>
            <person name="Birren B."/>
        </authorList>
    </citation>
    <scope>NUCLEOTIDE SEQUENCE</scope>
    <source>
        <strain evidence="3">26406</strain>
    </source>
</reference>
<dbReference type="Gene3D" id="3.40.50.720">
    <property type="entry name" value="NAD(P)-binding Rossmann-like Domain"/>
    <property type="match status" value="1"/>
</dbReference>
<dbReference type="PANTHER" id="PTHR15020">
    <property type="entry name" value="FLAVIN REDUCTASE-RELATED"/>
    <property type="match status" value="1"/>
</dbReference>
<evidence type="ECO:0000313" key="3">
    <source>
        <dbReference type="EMBL" id="EXK26647.1"/>
    </source>
</evidence>
<accession>W9ZDL6</accession>
<evidence type="ECO:0000259" key="2">
    <source>
        <dbReference type="Pfam" id="PF13460"/>
    </source>
</evidence>
<comment type="similarity">
    <text evidence="1">Belongs to the avfA family.</text>
</comment>
<protein>
    <recommendedName>
        <fullName evidence="2">NAD(P)-binding domain-containing protein</fullName>
    </recommendedName>
</protein>
<dbReference type="InterPro" id="IPR036291">
    <property type="entry name" value="NAD(P)-bd_dom_sf"/>
</dbReference>
<dbReference type="EMBL" id="JH659356">
    <property type="protein sequence ID" value="EXK26647.1"/>
    <property type="molecule type" value="Genomic_DNA"/>
</dbReference>
<evidence type="ECO:0000256" key="1">
    <source>
        <dbReference type="ARBA" id="ARBA00038376"/>
    </source>
</evidence>
<reference evidence="3" key="1">
    <citation type="submission" date="2012-04" db="EMBL/GenBank/DDBJ databases">
        <title>The Genome Sequence of Fusarium oxysporum melonis.</title>
        <authorList>
            <consortium name="The Broad Institute Genome Sequencing Platform"/>
            <person name="Ma L.-J."/>
            <person name="Gale L.R."/>
            <person name="Schwartz D.C."/>
            <person name="Zhou S."/>
            <person name="Corby-Kistler H."/>
            <person name="Young S.K."/>
            <person name="Zeng Q."/>
            <person name="Gargeya S."/>
            <person name="Fitzgerald M."/>
            <person name="Haas B."/>
            <person name="Abouelleil A."/>
            <person name="Alvarado L."/>
            <person name="Arachchi H.M."/>
            <person name="Berlin A."/>
            <person name="Brown A."/>
            <person name="Chapman S.B."/>
            <person name="Chen Z."/>
            <person name="Dunbar C."/>
            <person name="Freedman E."/>
            <person name="Gearin G."/>
            <person name="Goldberg J."/>
            <person name="Griggs A."/>
            <person name="Gujja S."/>
            <person name="Heiman D."/>
            <person name="Howarth C."/>
            <person name="Larson L."/>
            <person name="Lui A."/>
            <person name="MacDonald P.J.P."/>
            <person name="Montmayeur A."/>
            <person name="Murphy C."/>
            <person name="Neiman D."/>
            <person name="Pearson M."/>
            <person name="Priest M."/>
            <person name="Roberts A."/>
            <person name="Saif S."/>
            <person name="Shea T."/>
            <person name="Shenoy N."/>
            <person name="Sisk P."/>
            <person name="Stolte C."/>
            <person name="Sykes S."/>
            <person name="Wortman J."/>
            <person name="Nusbaum C."/>
            <person name="Birren B."/>
        </authorList>
    </citation>
    <scope>NUCLEOTIDE SEQUENCE</scope>
    <source>
        <strain evidence="3">26406</strain>
    </source>
</reference>
<dbReference type="OrthoDB" id="10254604at2759"/>
<dbReference type="PANTHER" id="PTHR15020:SF50">
    <property type="entry name" value="UPF0659 PROTEIN YMR090W"/>
    <property type="match status" value="1"/>
</dbReference>
<name>W9ZDL6_FUSOX</name>
<organism evidence="3">
    <name type="scientific">Fusarium oxysporum f. sp. melonis 26406</name>
    <dbReference type="NCBI Taxonomy" id="1089452"/>
    <lineage>
        <taxon>Eukaryota</taxon>
        <taxon>Fungi</taxon>
        <taxon>Dikarya</taxon>
        <taxon>Ascomycota</taxon>
        <taxon>Pezizomycotina</taxon>
        <taxon>Sordariomycetes</taxon>
        <taxon>Hypocreomycetidae</taxon>
        <taxon>Hypocreales</taxon>
        <taxon>Nectriaceae</taxon>
        <taxon>Fusarium</taxon>
        <taxon>Fusarium oxysporum species complex</taxon>
    </lineage>
</organism>
<dbReference type="InterPro" id="IPR016040">
    <property type="entry name" value="NAD(P)-bd_dom"/>
</dbReference>
<proteinExistence type="inferred from homology"/>
<dbReference type="VEuPathDB" id="FungiDB:FOMG_16815"/>
<sequence>MALLLVPGQKSAEMTPRVLVIGGNATISRMTTKLMLAKSWHVVSVIRDEHQADEITKLAHDQPGNVEILVQDLSTMQGVEDATRILVKTKPDFLFYAAGTSLIRGTSRDTCILTMPLHLGSVSNPYAVDRDGAKFYMKVAAAEDSSVRKFLFISFPASRSARAPWWSEEQYRQHLSEKSSFPHVQAARLEADEYLVALAHSRALRGGSPFQAISLRPTWLTDSPGAGKVQFGKAGAVGNVAREDVAHVAIALLSRDDTGGWYDLFQGDTPIQEAVDAVVKSGIDAVDGEDLGRIYRLVA</sequence>
<dbReference type="AlphaFoldDB" id="W9ZDL6"/>
<gene>
    <name evidence="3" type="ORF">FOMG_16815</name>
</gene>
<dbReference type="SUPFAM" id="SSF51735">
    <property type="entry name" value="NAD(P)-binding Rossmann-fold domains"/>
    <property type="match status" value="1"/>
</dbReference>
<feature type="domain" description="NAD(P)-binding" evidence="2">
    <location>
        <begin position="22"/>
        <end position="254"/>
    </location>
</feature>
<dbReference type="Pfam" id="PF13460">
    <property type="entry name" value="NAD_binding_10"/>
    <property type="match status" value="1"/>
</dbReference>
<dbReference type="HOGENOM" id="CLU_025711_1_0_1"/>